<dbReference type="AlphaFoldDB" id="A0A1B8YGG5"/>
<dbReference type="Pfam" id="PF10809">
    <property type="entry name" value="DUF2732"/>
    <property type="match status" value="1"/>
</dbReference>
<sequence length="81" mass="9350">MRNIEKRKIKIGGKVEDNTLLELLNDARADERQCCAARFSARLAKLSTHILKHKLDYANASLLLTDEAREIERQAGEWHYV</sequence>
<reference evidence="2" key="1">
    <citation type="submission" date="2015-11" db="EMBL/GenBank/DDBJ databases">
        <authorList>
            <person name="Tobias N.J."/>
            <person name="Mishra B."/>
            <person name="Gupta D.K."/>
            <person name="Thines M."/>
            <person name="Stinear T.P."/>
            <person name="Bode H.B."/>
        </authorList>
    </citation>
    <scope>NUCLEOTIDE SEQUENCE [LARGE SCALE GENOMIC DNA]</scope>
    <source>
        <strain evidence="2">PB45.5</strain>
    </source>
</reference>
<dbReference type="EMBL" id="LOIC01000072">
    <property type="protein sequence ID" value="OCA54231.1"/>
    <property type="molecule type" value="Genomic_DNA"/>
</dbReference>
<dbReference type="InterPro" id="IPR020126">
    <property type="entry name" value="DUF2732"/>
</dbReference>
<evidence type="ECO:0000313" key="1">
    <source>
        <dbReference type="EMBL" id="OCA54231.1"/>
    </source>
</evidence>
<name>A0A1B8YGG5_9GAMM</name>
<protein>
    <recommendedName>
        <fullName evidence="3">DUF2732 domain-containing protein</fullName>
    </recommendedName>
</protein>
<dbReference type="Proteomes" id="UP000092665">
    <property type="component" value="Unassembled WGS sequence"/>
</dbReference>
<evidence type="ECO:0000313" key="2">
    <source>
        <dbReference type="Proteomes" id="UP000092665"/>
    </source>
</evidence>
<dbReference type="RefSeq" id="WP_065390746.1">
    <property type="nucleotide sequence ID" value="NZ_CAWMQN010000072.1"/>
</dbReference>
<gene>
    <name evidence="1" type="ORF">Phpb_02675</name>
</gene>
<organism evidence="1 2">
    <name type="scientific">Photorhabdus namnaonensis</name>
    <dbReference type="NCBI Taxonomy" id="1851568"/>
    <lineage>
        <taxon>Bacteria</taxon>
        <taxon>Pseudomonadati</taxon>
        <taxon>Pseudomonadota</taxon>
        <taxon>Gammaproteobacteria</taxon>
        <taxon>Enterobacterales</taxon>
        <taxon>Morganellaceae</taxon>
        <taxon>Photorhabdus</taxon>
    </lineage>
</organism>
<comment type="caution">
    <text evidence="1">The sequence shown here is derived from an EMBL/GenBank/DDBJ whole genome shotgun (WGS) entry which is preliminary data.</text>
</comment>
<accession>A0A1B8YGG5</accession>
<keyword evidence="2" id="KW-1185">Reference proteome</keyword>
<evidence type="ECO:0008006" key="3">
    <source>
        <dbReference type="Google" id="ProtNLM"/>
    </source>
</evidence>
<proteinExistence type="predicted"/>